<dbReference type="RefSeq" id="WP_095376433.1">
    <property type="nucleotide sequence ID" value="NZ_JABAHH010000006.1"/>
</dbReference>
<name>A0A269ZB54_9MICO</name>
<keyword evidence="1" id="KW-0378">Hydrolase</keyword>
<dbReference type="InterPro" id="IPR036412">
    <property type="entry name" value="HAD-like_sf"/>
</dbReference>
<reference evidence="1 2" key="1">
    <citation type="submission" date="2017-04" db="EMBL/GenBank/DDBJ databases">
        <title>Kefir bacterial isolates.</title>
        <authorList>
            <person name="Kim Y."/>
            <person name="Blasche S."/>
            <person name="Patil K.R."/>
        </authorList>
    </citation>
    <scope>NUCLEOTIDE SEQUENCE [LARGE SCALE GENOMIC DNA]</scope>
    <source>
        <strain evidence="1 2">OG2</strain>
    </source>
</reference>
<evidence type="ECO:0000313" key="2">
    <source>
        <dbReference type="Proteomes" id="UP000216867"/>
    </source>
</evidence>
<dbReference type="PANTHER" id="PTHR43434">
    <property type="entry name" value="PHOSPHOGLYCOLATE PHOSPHATASE"/>
    <property type="match status" value="1"/>
</dbReference>
<dbReference type="SFLD" id="SFLDS00003">
    <property type="entry name" value="Haloacid_Dehalogenase"/>
    <property type="match status" value="1"/>
</dbReference>
<proteinExistence type="predicted"/>
<protein>
    <submittedName>
        <fullName evidence="1">HAD family hydrolase</fullName>
    </submittedName>
</protein>
<dbReference type="GO" id="GO:0006281">
    <property type="term" value="P:DNA repair"/>
    <property type="evidence" value="ECO:0007669"/>
    <property type="project" value="TreeGrafter"/>
</dbReference>
<dbReference type="Gene3D" id="3.40.50.1000">
    <property type="entry name" value="HAD superfamily/HAD-like"/>
    <property type="match status" value="1"/>
</dbReference>
<comment type="caution">
    <text evidence="1">The sequence shown here is derived from an EMBL/GenBank/DDBJ whole genome shotgun (WGS) entry which is preliminary data.</text>
</comment>
<evidence type="ECO:0000313" key="1">
    <source>
        <dbReference type="EMBL" id="PAK94985.1"/>
    </source>
</evidence>
<dbReference type="NCBIfam" id="TIGR03351">
    <property type="entry name" value="PhnX-like"/>
    <property type="match status" value="1"/>
</dbReference>
<dbReference type="InterPro" id="IPR023214">
    <property type="entry name" value="HAD_sf"/>
</dbReference>
<organism evidence="1 2">
    <name type="scientific">Brevibacterium casei</name>
    <dbReference type="NCBI Taxonomy" id="33889"/>
    <lineage>
        <taxon>Bacteria</taxon>
        <taxon>Bacillati</taxon>
        <taxon>Actinomycetota</taxon>
        <taxon>Actinomycetes</taxon>
        <taxon>Micrococcales</taxon>
        <taxon>Brevibacteriaceae</taxon>
        <taxon>Brevibacterium</taxon>
    </lineage>
</organism>
<dbReference type="Gene3D" id="1.10.150.240">
    <property type="entry name" value="Putative phosphatase, domain 2"/>
    <property type="match status" value="1"/>
</dbReference>
<dbReference type="GO" id="GO:0005829">
    <property type="term" value="C:cytosol"/>
    <property type="evidence" value="ECO:0007669"/>
    <property type="project" value="TreeGrafter"/>
</dbReference>
<dbReference type="SFLD" id="SFLDG01129">
    <property type="entry name" value="C1.5:_HAD__Beta-PGM__Phosphata"/>
    <property type="match status" value="1"/>
</dbReference>
<dbReference type="AlphaFoldDB" id="A0A269ZB54"/>
<accession>A0A269ZB54</accession>
<dbReference type="InterPro" id="IPR050155">
    <property type="entry name" value="HAD-like_hydrolase_sf"/>
</dbReference>
<dbReference type="SUPFAM" id="SSF56784">
    <property type="entry name" value="HAD-like"/>
    <property type="match status" value="1"/>
</dbReference>
<dbReference type="EMBL" id="NCWY01000010">
    <property type="protein sequence ID" value="PAK94985.1"/>
    <property type="molecule type" value="Genomic_DNA"/>
</dbReference>
<dbReference type="InterPro" id="IPR023198">
    <property type="entry name" value="PGP-like_dom2"/>
</dbReference>
<gene>
    <name evidence="1" type="ORF">B8X04_12125</name>
</gene>
<dbReference type="Proteomes" id="UP000216867">
    <property type="component" value="Unassembled WGS sequence"/>
</dbReference>
<dbReference type="Pfam" id="PF00702">
    <property type="entry name" value="Hydrolase"/>
    <property type="match status" value="1"/>
</dbReference>
<dbReference type="GO" id="GO:0008967">
    <property type="term" value="F:phosphoglycolate phosphatase activity"/>
    <property type="evidence" value="ECO:0007669"/>
    <property type="project" value="TreeGrafter"/>
</dbReference>
<sequence>MTTTIDLAVFDMAGTTLDEHGDVYRALRQSVEETGTEVTEENLQTWMGTDKVEAIRNLLRLGGHAADEGTVAQCFDRFRALLHEFYAATPPEPLPGVTEALAELRRNGVKVALTTGFSTDVAGPLLEGLGWATGEDGNLDAVVCSDEVAAGRPYPYMIQRAMERTGTKDVRTVLVAGDTAVDVEAGAASGAGIVLGVETGALTAADFSAFDGAQSLPSVAEIPAFLGLRA</sequence>
<dbReference type="PANTHER" id="PTHR43434:SF19">
    <property type="entry name" value="PHOSPHONOACETALDEHYDE HYDROLASE"/>
    <property type="match status" value="1"/>
</dbReference>
<dbReference type="InterPro" id="IPR022468">
    <property type="entry name" value="PhnX-like"/>
</dbReference>